<sequence length="1422" mass="150824">MKLGAYTSCPYSVATGYLNKDSILDIAVANFATHNVGVLLGYGNGTFSKEIIFSTGIESYPYSVGIGDFNNDKQSDIVVANAGTHNVGLRLGYGDGTFAGQICFSMGSAIPISIAIGDLNTDAYLDIAVVGYGTNQIYVFLGNGNGSFELPMIHAGGYGVILSSIAIADVNHDNQLDVVISDSGTGTVVIFLGCGNGTLVNSKIYSTGIASVPISIVIADFNYDHKLDLAVANTGNDTILIMLGFGNGSFQLEASISLIQGSNLHSLVVSDFNNDNKLDIAIANTNRRSIGILTGYGDGNFADQVEHPSGAASQPMSIVAGDFNHDNYIDIAIADNGTHTVGILIASITGLGGERVTSVKNGSNPLAIGDGDFNNDTYLDIAVANSNTSTIDILLGHGDGRLIAFVTYSTGIGSYPQCITIADLNYDGRLDIIVANGGTDNLGIFLGYGNGTFSDLMIYSTGNGSNPSSVAIGDFNSDSYADITVANVDTNSFGIFYGYGNGNFTAQTSYSTGDFSQPGSIVVGDFNNDHLQDILVSLIQTNELKLFLGYGNGSFHEPSSYTTESSVTSVILALGDFNNDTNLDVAGVIQEKFELYVSLGNGNGTIGIPKRYRTGALSFPVDIVVSDLNNDSILDIVVANYIANNVGLFYGYGNGTFMSQQTVSTRLSHPSSIVASDFNNDGWIDIAVSHDLSNTIVIIFGNYQISFQSLVSYLTGSGSHPYFVAVTDFNNDTKPDIGIANSIAQNIGLLHGLGNASFSVGETYSTGSDSIPFAFVIADFNKDNQLDIAFVNYYGFTFGLLLGFGNGSFGNMTTYSAGVETTRTSIAASDLNNDTRLDIVVTQSSTSNIEIFFGQDYTNFFDLQAYSTGYLSNPTKVVVGDFNNDNHLDLSVTNLAGNNIGIFLGFGDGTFENQITYSSNNGYGPFFIGLGDFNNDTWLDIAVLYQYPNGIGILLGHGNGTFNSTVTLSIGTDSNPDYLIISDFNNDDELDIAIMNIGGNNIGVFLGYGDGTFMALMVINTYEDAALSAIVAGDFNNDGFKDIGVTILNNSSVGILLGYGNGTFREIIKYPMQTNATDLNFIAIGDFNGDKQLDLVVVDATARIIGIFLGHGDGIFSHVSTYSTGFWSDPSSVIVSDLNNDKQDDICVLNQYISSFMIFYGYGNGNFAPLKTYPIGNEGSNFSFAVGDLNHDNKLDMVIAIPNTDTVEVLLASDSEPFSDSVLFVTGTDSLPYFVVVGDFNNDDRKDIAVANSGTNNVGILIGNGNGTFQSMITYTTGNRSFPIGLAIGHVNHDNCLDIAVVNRDAGNIGIFLGKCDGTFQGQVSYLVEQGSTSLPVSIAFGDFNNDNSTDIAVANYGSNTVGVLLGYGNGSFAKSALYPVRFNSNPFSVDVGDFNQDGWMDIVEANLAKDNLVILLNLCEL</sequence>
<accession>A0A814YI16</accession>
<dbReference type="Pfam" id="PF13517">
    <property type="entry name" value="FG-GAP_3"/>
    <property type="match status" value="13"/>
</dbReference>
<dbReference type="Proteomes" id="UP000663855">
    <property type="component" value="Unassembled WGS sequence"/>
</dbReference>
<dbReference type="Gene3D" id="2.130.10.130">
    <property type="entry name" value="Integrin alpha, N-terminal"/>
    <property type="match status" value="5"/>
</dbReference>
<dbReference type="PANTHER" id="PTHR46580">
    <property type="entry name" value="SENSOR KINASE-RELATED"/>
    <property type="match status" value="1"/>
</dbReference>
<evidence type="ECO:0000313" key="6">
    <source>
        <dbReference type="Proteomes" id="UP000663855"/>
    </source>
</evidence>
<dbReference type="InterPro" id="IPR013519">
    <property type="entry name" value="Int_alpha_beta-p"/>
</dbReference>
<keyword evidence="1" id="KW-0732">Signal</keyword>
<dbReference type="EMBL" id="CAJNRE010006187">
    <property type="protein sequence ID" value="CAF2053146.1"/>
    <property type="molecule type" value="Genomic_DNA"/>
</dbReference>
<proteinExistence type="predicted"/>
<dbReference type="SMART" id="SM00191">
    <property type="entry name" value="Int_alpha"/>
    <property type="match status" value="8"/>
</dbReference>
<reference evidence="4" key="1">
    <citation type="submission" date="2021-02" db="EMBL/GenBank/DDBJ databases">
        <authorList>
            <person name="Nowell W R."/>
        </authorList>
    </citation>
    <scope>NUCLEOTIDE SEQUENCE</scope>
</reference>
<dbReference type="InterPro" id="IPR013517">
    <property type="entry name" value="FG-GAP"/>
</dbReference>
<dbReference type="Gene3D" id="2.30.30.100">
    <property type="match status" value="4"/>
</dbReference>
<name>A0A814YI16_9BILA</name>
<protein>
    <recommendedName>
        <fullName evidence="7">FG-GAP repeat protein</fullName>
    </recommendedName>
</protein>
<evidence type="ECO:0008006" key="7">
    <source>
        <dbReference type="Google" id="ProtNLM"/>
    </source>
</evidence>
<dbReference type="Proteomes" id="UP000663824">
    <property type="component" value="Unassembled WGS sequence"/>
</dbReference>
<comment type="caution">
    <text evidence="4">The sequence shown here is derived from an EMBL/GenBank/DDBJ whole genome shotgun (WGS) entry which is preliminary data.</text>
</comment>
<dbReference type="SUPFAM" id="SSF69318">
    <property type="entry name" value="Integrin alpha N-terminal domain"/>
    <property type="match status" value="5"/>
</dbReference>
<gene>
    <name evidence="4" type="ORF">CJN711_LOCUS13400</name>
    <name evidence="5" type="ORF">MBJ925_LOCUS13490</name>
</gene>
<evidence type="ECO:0000256" key="1">
    <source>
        <dbReference type="ARBA" id="ARBA00022729"/>
    </source>
</evidence>
<keyword evidence="2" id="KW-0677">Repeat</keyword>
<evidence type="ECO:0000313" key="4">
    <source>
        <dbReference type="EMBL" id="CAF1229014.1"/>
    </source>
</evidence>
<evidence type="ECO:0000256" key="3">
    <source>
        <dbReference type="ARBA" id="ARBA00023180"/>
    </source>
</evidence>
<dbReference type="EMBL" id="CAJNOV010005893">
    <property type="protein sequence ID" value="CAF1229014.1"/>
    <property type="molecule type" value="Genomic_DNA"/>
</dbReference>
<keyword evidence="3" id="KW-0325">Glycoprotein</keyword>
<organism evidence="4 6">
    <name type="scientific">Rotaria magnacalcarata</name>
    <dbReference type="NCBI Taxonomy" id="392030"/>
    <lineage>
        <taxon>Eukaryota</taxon>
        <taxon>Metazoa</taxon>
        <taxon>Spiralia</taxon>
        <taxon>Gnathifera</taxon>
        <taxon>Rotifera</taxon>
        <taxon>Eurotatoria</taxon>
        <taxon>Bdelloidea</taxon>
        <taxon>Philodinida</taxon>
        <taxon>Philodinidae</taxon>
        <taxon>Rotaria</taxon>
    </lineage>
</organism>
<evidence type="ECO:0000256" key="2">
    <source>
        <dbReference type="ARBA" id="ARBA00022737"/>
    </source>
</evidence>
<evidence type="ECO:0000313" key="5">
    <source>
        <dbReference type="EMBL" id="CAF2053146.1"/>
    </source>
</evidence>
<dbReference type="InterPro" id="IPR028994">
    <property type="entry name" value="Integrin_alpha_N"/>
</dbReference>